<protein>
    <submittedName>
        <fullName evidence="1">Uncharacterized protein</fullName>
    </submittedName>
</protein>
<proteinExistence type="predicted"/>
<dbReference type="PIR" id="A97148">
    <property type="entry name" value="A97148"/>
</dbReference>
<dbReference type="OrthoDB" id="9775794at2"/>
<gene>
    <name evidence="1" type="ordered locus">CA_C2013</name>
</gene>
<dbReference type="STRING" id="272562.CA_C2013"/>
<keyword evidence="2" id="KW-1185">Reference proteome</keyword>
<dbReference type="AlphaFoldDB" id="Q97HJ8"/>
<dbReference type="Proteomes" id="UP000000814">
    <property type="component" value="Chromosome"/>
</dbReference>
<dbReference type="PATRIC" id="fig|272562.8.peg.2220"/>
<name>Q97HJ8_CLOAB</name>
<evidence type="ECO:0000313" key="1">
    <source>
        <dbReference type="EMBL" id="AAK79972.1"/>
    </source>
</evidence>
<reference evidence="1 2" key="1">
    <citation type="journal article" date="2001" name="J. Bacteriol.">
        <title>Genome sequence and comparative analysis of the solvent-producing bacterium Clostridium acetobutylicum.</title>
        <authorList>
            <person name="Nolling J."/>
            <person name="Breton G."/>
            <person name="Omelchenko M.V."/>
            <person name="Makarova K.S."/>
            <person name="Zeng Q."/>
            <person name="Gibson R."/>
            <person name="Lee H.M."/>
            <person name="Dubois J."/>
            <person name="Qiu D."/>
            <person name="Hitti J."/>
            <person name="Wolf Y.I."/>
            <person name="Tatusov R.L."/>
            <person name="Sabathe F."/>
            <person name="Doucette-Stamm L."/>
            <person name="Soucaille P."/>
            <person name="Daly M.J."/>
            <person name="Bennett G.N."/>
            <person name="Koonin E.V."/>
            <person name="Smith D.R."/>
        </authorList>
    </citation>
    <scope>NUCLEOTIDE SEQUENCE [LARGE SCALE GENOMIC DNA]</scope>
    <source>
        <strain evidence="2">ATCC 824 / DSM 792 / JCM 1419 / LMG 5710 / VKM B-1787</strain>
    </source>
</reference>
<accession>Q97HJ8</accession>
<dbReference type="EMBL" id="AE001437">
    <property type="protein sequence ID" value="AAK79972.1"/>
    <property type="molecule type" value="Genomic_DNA"/>
</dbReference>
<evidence type="ECO:0000313" key="2">
    <source>
        <dbReference type="Proteomes" id="UP000000814"/>
    </source>
</evidence>
<dbReference type="KEGG" id="cac:CA_C2013"/>
<dbReference type="HOGENOM" id="CLU_1243510_0_0_9"/>
<organism evidence="1 2">
    <name type="scientific">Clostridium acetobutylicum (strain ATCC 824 / DSM 792 / JCM 1419 / IAM 19013 / LMG 5710 / NBRC 13948 / NRRL B-527 / VKM B-1787 / 2291 / W)</name>
    <dbReference type="NCBI Taxonomy" id="272562"/>
    <lineage>
        <taxon>Bacteria</taxon>
        <taxon>Bacillati</taxon>
        <taxon>Bacillota</taxon>
        <taxon>Clostridia</taxon>
        <taxon>Eubacteriales</taxon>
        <taxon>Clostridiaceae</taxon>
        <taxon>Clostridium</taxon>
    </lineage>
</organism>
<sequence>MLMGKNKKFHINIINRVAFAYVYSLNDLICCKHVLDDDIAKNKIIAFTVVFHVDNSLFVIDEKIKNELFCWFQGLEVISLAVMNSYCSGDLLQLIMMFDIRLGGDEISVDFKNCENTYKLIVGNEREEADKELQTNKCYGTDELYNKRFINSIIDIEVAEAQVMEYLDKMICNRQDIQIRCIKKCLNNYRMHNKEFNQKLLLYGEFKQFCVLVIKDHLNGRE</sequence>